<keyword evidence="2" id="KW-1185">Reference proteome</keyword>
<reference evidence="1" key="1">
    <citation type="submission" date="2023-04" db="EMBL/GenBank/DDBJ databases">
        <title>Ambrosiozyma monospora NBRC 10751.</title>
        <authorList>
            <person name="Ichikawa N."/>
            <person name="Sato H."/>
            <person name="Tonouchi N."/>
        </authorList>
    </citation>
    <scope>NUCLEOTIDE SEQUENCE</scope>
    <source>
        <strain evidence="1">NBRC 10751</strain>
    </source>
</reference>
<proteinExistence type="predicted"/>
<evidence type="ECO:0000313" key="1">
    <source>
        <dbReference type="EMBL" id="GME77929.1"/>
    </source>
</evidence>
<sequence>MESIRVDATLLSQFKHKTVRILGQLESVDPSTQTAILKCNGPITIKYQGNFQELSAQVGKFIEVIGMIDSGDLSCKVMQVIPMGDNVNLNAVVKLVQLCHVYPQLFYTV</sequence>
<comment type="caution">
    <text evidence="1">The sequence shown here is derived from an EMBL/GenBank/DDBJ whole genome shotgun (WGS) entry which is preliminary data.</text>
</comment>
<organism evidence="1 2">
    <name type="scientific">Ambrosiozyma monospora</name>
    <name type="common">Yeast</name>
    <name type="synonym">Endomycopsis monosporus</name>
    <dbReference type="NCBI Taxonomy" id="43982"/>
    <lineage>
        <taxon>Eukaryota</taxon>
        <taxon>Fungi</taxon>
        <taxon>Dikarya</taxon>
        <taxon>Ascomycota</taxon>
        <taxon>Saccharomycotina</taxon>
        <taxon>Pichiomycetes</taxon>
        <taxon>Pichiales</taxon>
        <taxon>Pichiaceae</taxon>
        <taxon>Ambrosiozyma</taxon>
    </lineage>
</organism>
<evidence type="ECO:0000313" key="2">
    <source>
        <dbReference type="Proteomes" id="UP001165064"/>
    </source>
</evidence>
<accession>A0ACB5T0D7</accession>
<dbReference type="EMBL" id="BSXS01002008">
    <property type="protein sequence ID" value="GME77929.1"/>
    <property type="molecule type" value="Genomic_DNA"/>
</dbReference>
<gene>
    <name evidence="1" type="ORF">Amon02_000323300</name>
</gene>
<protein>
    <submittedName>
        <fullName evidence="1">Unnamed protein product</fullName>
    </submittedName>
</protein>
<dbReference type="Proteomes" id="UP001165064">
    <property type="component" value="Unassembled WGS sequence"/>
</dbReference>
<name>A0ACB5T0D7_AMBMO</name>